<dbReference type="Pfam" id="PF00916">
    <property type="entry name" value="Sulfate_transp"/>
    <property type="match status" value="1"/>
</dbReference>
<dbReference type="GO" id="GO:0055085">
    <property type="term" value="P:transmembrane transport"/>
    <property type="evidence" value="ECO:0007669"/>
    <property type="project" value="InterPro"/>
</dbReference>
<feature type="transmembrane region" description="Helical" evidence="6">
    <location>
        <begin position="313"/>
        <end position="332"/>
    </location>
</feature>
<dbReference type="EMBL" id="CVQH01005557">
    <property type="protein sequence ID" value="CRK14416.1"/>
    <property type="molecule type" value="Genomic_DNA"/>
</dbReference>
<evidence type="ECO:0000256" key="2">
    <source>
        <dbReference type="ARBA" id="ARBA00022692"/>
    </source>
</evidence>
<dbReference type="AlphaFoldDB" id="A0A0G4KXK9"/>
<keyword evidence="4 6" id="KW-0472">Membrane</keyword>
<dbReference type="Gene3D" id="3.30.750.24">
    <property type="entry name" value="STAS domain"/>
    <property type="match status" value="1"/>
</dbReference>
<feature type="transmembrane region" description="Helical" evidence="6">
    <location>
        <begin position="541"/>
        <end position="564"/>
    </location>
</feature>
<dbReference type="InterPro" id="IPR011547">
    <property type="entry name" value="SLC26A/SulP_dom"/>
</dbReference>
<evidence type="ECO:0000256" key="3">
    <source>
        <dbReference type="ARBA" id="ARBA00022989"/>
    </source>
</evidence>
<feature type="compositionally biased region" description="Basic and acidic residues" evidence="5">
    <location>
        <begin position="873"/>
        <end position="884"/>
    </location>
</feature>
<dbReference type="Pfam" id="PF00753">
    <property type="entry name" value="Lactamase_B"/>
    <property type="match status" value="1"/>
</dbReference>
<feature type="transmembrane region" description="Helical" evidence="6">
    <location>
        <begin position="366"/>
        <end position="382"/>
    </location>
</feature>
<reference evidence="8 9" key="1">
    <citation type="submission" date="2015-05" db="EMBL/GenBank/DDBJ databases">
        <authorList>
            <person name="Wang D.B."/>
            <person name="Wang M."/>
        </authorList>
    </citation>
    <scope>NUCLEOTIDE SEQUENCE [LARGE SCALE GENOMIC DNA]</scope>
    <source>
        <strain evidence="8">VL1</strain>
    </source>
</reference>
<feature type="transmembrane region" description="Helical" evidence="6">
    <location>
        <begin position="430"/>
        <end position="450"/>
    </location>
</feature>
<dbReference type="NCBIfam" id="TIGR00815">
    <property type="entry name" value="sulP"/>
    <property type="match status" value="1"/>
</dbReference>
<feature type="region of interest" description="Disordered" evidence="5">
    <location>
        <begin position="870"/>
        <end position="901"/>
    </location>
</feature>
<dbReference type="InterPro" id="IPR001279">
    <property type="entry name" value="Metallo-B-lactamas"/>
</dbReference>
<dbReference type="GO" id="GO:0016020">
    <property type="term" value="C:membrane"/>
    <property type="evidence" value="ECO:0007669"/>
    <property type="project" value="UniProtKB-SubCell"/>
</dbReference>
<feature type="transmembrane region" description="Helical" evidence="6">
    <location>
        <begin position="677"/>
        <end position="702"/>
    </location>
</feature>
<name>A0A0G4KXK9_VERLO</name>
<evidence type="ECO:0000259" key="7">
    <source>
        <dbReference type="PROSITE" id="PS50801"/>
    </source>
</evidence>
<dbReference type="PANTHER" id="PTHR11814">
    <property type="entry name" value="SULFATE TRANSPORTER"/>
    <property type="match status" value="1"/>
</dbReference>
<keyword evidence="9" id="KW-1185">Reference proteome</keyword>
<evidence type="ECO:0000256" key="1">
    <source>
        <dbReference type="ARBA" id="ARBA00004141"/>
    </source>
</evidence>
<sequence length="1079" mass="117110">MTAEPIVHDIYEAVTGTWQYVVADRQTLAAVLIDTVLDFDPASSTVTTSTADGILALVAVKGYTIEKILETHIHADHLSAANYLQARLGSTQQAPPAVCIGKRIRQVQQHVVATYGVPEEELTHAFDHAFEDDEVFSVGTLSASILHLPGHTPDHIGYRIGPNDVFCGDSLFNADVGSARCDFPGGIWTGHDYPPKAEGRHDPVPHQTVAEQKKDNKHLKHGVGEDEFVNWRAERDSGLAVPRLMHQALQVNARGGRLPRANGSQVGALHIPSRMQPDDLEIIAQRAQGRIYLEEDPTIQQWLATLIPTKQGAIGYALALFPCVGWVPRYNLRWFMGDVVAGMTVGLVVVPQALAYALLAKLTPEYGLYTSFIGAMTYWVFGTSRDIVVGKRYTEADLSNKTTAIGSLLVGSTVTAVEEKQPGVYTVAEVAASLSLISGIILLAIGLLRLGWVVDFIPYTSISAFVTAAAITILSTQFPVALGIRGINTREAPYKVIINTLKSLGHTELDAAIGLTSILLLYVIKTACSQLEVRKPKWRRLWSIISSLRFTFVIVMFTIISYLVNYKLPREEAKFRLVGNIEAGFRHAGIPRFDSELTILILPKLPAVLIVLVIEHIAIAKSFGRMFGYTVTPSQEIMAQGIANLFSPFIGGYVCTGSFSASAVLSKSGVRTPLAGVVSALVLVLALYVVTAVFAFIPKAVLAGLIIHATSNLLTSPKALKRYWQLSPFELLIWVVGLVVALFESLDMSIYVTTGLSLGLLLVRMARTPGSFLGRVRIHLVPADDQVVSASHPPEGDAPKAKTAVNIPGEAAIKSFDTYFSTQRDEGFNPRVPLETPYPGMFIYRFPQTLNYTNQGQHVDLISSYITSHTRRTTPEDPSIKPSDRLWNVQEPRPNKNSGSASMLFDNASSSLGTTHNDHLPRLRTIIFDCSAVSSVDITSVQGLVDLRTTLARHAAPGVVEWHFAGVRNRWARRALAVAGFGHPSNTDGPVSSAQWTPCYAVAGLPADIGGDQGVQSGDEEKSDGTLVESGADEDDASVTGFQPVVGVNRPFFHVGLAEAVNIAVRSATIRNQRSRGDI</sequence>
<feature type="region of interest" description="Disordered" evidence="5">
    <location>
        <begin position="1011"/>
        <end position="1038"/>
    </location>
</feature>
<dbReference type="CDD" id="cd07724">
    <property type="entry name" value="POD-like_MBL-fold"/>
    <property type="match status" value="1"/>
</dbReference>
<organism evidence="8 9">
    <name type="scientific">Verticillium longisporum</name>
    <name type="common">Verticillium dahliae var. longisporum</name>
    <dbReference type="NCBI Taxonomy" id="100787"/>
    <lineage>
        <taxon>Eukaryota</taxon>
        <taxon>Fungi</taxon>
        <taxon>Dikarya</taxon>
        <taxon>Ascomycota</taxon>
        <taxon>Pezizomycotina</taxon>
        <taxon>Sordariomycetes</taxon>
        <taxon>Hypocreomycetidae</taxon>
        <taxon>Glomerellales</taxon>
        <taxon>Plectosphaerellaceae</taxon>
        <taxon>Verticillium</taxon>
    </lineage>
</organism>
<dbReference type="Proteomes" id="UP000044602">
    <property type="component" value="Unassembled WGS sequence"/>
</dbReference>
<evidence type="ECO:0000313" key="9">
    <source>
        <dbReference type="Proteomes" id="UP000044602"/>
    </source>
</evidence>
<dbReference type="InterPro" id="IPR044528">
    <property type="entry name" value="POD-like_MBL-fold"/>
</dbReference>
<evidence type="ECO:0000256" key="5">
    <source>
        <dbReference type="SAM" id="MobiDB-lite"/>
    </source>
</evidence>
<keyword evidence="3 6" id="KW-1133">Transmembrane helix</keyword>
<dbReference type="SMART" id="SM00849">
    <property type="entry name" value="Lactamase_B"/>
    <property type="match status" value="1"/>
</dbReference>
<dbReference type="InterPro" id="IPR001902">
    <property type="entry name" value="SLC26A/SulP_fam"/>
</dbReference>
<comment type="subcellular location">
    <subcellularLocation>
        <location evidence="1">Membrane</location>
        <topology evidence="1">Multi-pass membrane protein</topology>
    </subcellularLocation>
</comment>
<dbReference type="STRING" id="100787.A0A0G4KXK9"/>
<dbReference type="InterPro" id="IPR036866">
    <property type="entry name" value="RibonucZ/Hydroxyglut_hydro"/>
</dbReference>
<dbReference type="GO" id="GO:0050313">
    <property type="term" value="F:sulfur dioxygenase activity"/>
    <property type="evidence" value="ECO:0007669"/>
    <property type="project" value="InterPro"/>
</dbReference>
<evidence type="ECO:0000256" key="6">
    <source>
        <dbReference type="SAM" id="Phobius"/>
    </source>
</evidence>
<feature type="transmembrane region" description="Helical" evidence="6">
    <location>
        <begin position="601"/>
        <end position="620"/>
    </location>
</feature>
<feature type="transmembrane region" description="Helical" evidence="6">
    <location>
        <begin position="723"/>
        <end position="743"/>
    </location>
</feature>
<evidence type="ECO:0000256" key="4">
    <source>
        <dbReference type="ARBA" id="ARBA00023136"/>
    </source>
</evidence>
<dbReference type="GO" id="GO:0006749">
    <property type="term" value="P:glutathione metabolic process"/>
    <property type="evidence" value="ECO:0007669"/>
    <property type="project" value="InterPro"/>
</dbReference>
<protein>
    <recommendedName>
        <fullName evidence="7">STAS domain-containing protein</fullName>
    </recommendedName>
</protein>
<dbReference type="InterPro" id="IPR002645">
    <property type="entry name" value="STAS_dom"/>
</dbReference>
<gene>
    <name evidence="8" type="ORF">BN1708_002688</name>
</gene>
<dbReference type="CDD" id="cd07042">
    <property type="entry name" value="STAS_SulP_like_sulfate_transporter"/>
    <property type="match status" value="1"/>
</dbReference>
<feature type="non-terminal residue" evidence="8">
    <location>
        <position position="1079"/>
    </location>
</feature>
<dbReference type="SUPFAM" id="SSF56281">
    <property type="entry name" value="Metallo-hydrolase/oxidoreductase"/>
    <property type="match status" value="1"/>
</dbReference>
<accession>A0A0G4KXK9</accession>
<feature type="transmembrane region" description="Helical" evidence="6">
    <location>
        <begin position="641"/>
        <end position="665"/>
    </location>
</feature>
<dbReference type="Gene3D" id="3.60.15.10">
    <property type="entry name" value="Ribonuclease Z/Hydroxyacylglutathione hydrolase-like"/>
    <property type="match status" value="1"/>
</dbReference>
<keyword evidence="2 6" id="KW-0812">Transmembrane</keyword>
<feature type="transmembrane region" description="Helical" evidence="6">
    <location>
        <begin position="339"/>
        <end position="360"/>
    </location>
</feature>
<dbReference type="PROSITE" id="PS50801">
    <property type="entry name" value="STAS"/>
    <property type="match status" value="1"/>
</dbReference>
<proteinExistence type="predicted"/>
<dbReference type="InterPro" id="IPR036513">
    <property type="entry name" value="STAS_dom_sf"/>
</dbReference>
<feature type="domain" description="STAS" evidence="7">
    <location>
        <begin position="839"/>
        <end position="981"/>
    </location>
</feature>
<evidence type="ECO:0000313" key="8">
    <source>
        <dbReference type="EMBL" id="CRK14416.1"/>
    </source>
</evidence>
<feature type="transmembrane region" description="Helical" evidence="6">
    <location>
        <begin position="456"/>
        <end position="475"/>
    </location>
</feature>